<proteinExistence type="predicted"/>
<accession>A0A8T0FEW0</accession>
<evidence type="ECO:0000313" key="2">
    <source>
        <dbReference type="Proteomes" id="UP000807504"/>
    </source>
</evidence>
<dbReference type="AlphaFoldDB" id="A0A8T0FEW0"/>
<reference evidence="1" key="1">
    <citation type="journal article" date="2020" name="bioRxiv">
        <title>Chromosome-level reference genome of the European wasp spider Argiope bruennichi: a resource for studies on range expansion and evolutionary adaptation.</title>
        <authorList>
            <person name="Sheffer M.M."/>
            <person name="Hoppe A."/>
            <person name="Krehenwinkel H."/>
            <person name="Uhl G."/>
            <person name="Kuss A.W."/>
            <person name="Jensen L."/>
            <person name="Jensen C."/>
            <person name="Gillespie R.G."/>
            <person name="Hoff K.J."/>
            <person name="Prost S."/>
        </authorList>
    </citation>
    <scope>NUCLEOTIDE SEQUENCE</scope>
</reference>
<dbReference type="EMBL" id="JABXBU010000012">
    <property type="protein sequence ID" value="KAF8789824.1"/>
    <property type="molecule type" value="Genomic_DNA"/>
</dbReference>
<reference evidence="1" key="2">
    <citation type="submission" date="2020-06" db="EMBL/GenBank/DDBJ databases">
        <authorList>
            <person name="Sheffer M."/>
        </authorList>
    </citation>
    <scope>NUCLEOTIDE SEQUENCE</scope>
</reference>
<gene>
    <name evidence="1" type="ORF">HNY73_007734</name>
</gene>
<protein>
    <submittedName>
        <fullName evidence="1">Uncharacterized protein</fullName>
    </submittedName>
</protein>
<keyword evidence="2" id="KW-1185">Reference proteome</keyword>
<dbReference type="Proteomes" id="UP000807504">
    <property type="component" value="Unassembled WGS sequence"/>
</dbReference>
<evidence type="ECO:0000313" key="1">
    <source>
        <dbReference type="EMBL" id="KAF8789824.1"/>
    </source>
</evidence>
<name>A0A8T0FEW0_ARGBR</name>
<comment type="caution">
    <text evidence="1">The sequence shown here is derived from an EMBL/GenBank/DDBJ whole genome shotgun (WGS) entry which is preliminary data.</text>
</comment>
<organism evidence="1 2">
    <name type="scientific">Argiope bruennichi</name>
    <name type="common">Wasp spider</name>
    <name type="synonym">Aranea bruennichi</name>
    <dbReference type="NCBI Taxonomy" id="94029"/>
    <lineage>
        <taxon>Eukaryota</taxon>
        <taxon>Metazoa</taxon>
        <taxon>Ecdysozoa</taxon>
        <taxon>Arthropoda</taxon>
        <taxon>Chelicerata</taxon>
        <taxon>Arachnida</taxon>
        <taxon>Araneae</taxon>
        <taxon>Araneomorphae</taxon>
        <taxon>Entelegynae</taxon>
        <taxon>Araneoidea</taxon>
        <taxon>Araneidae</taxon>
        <taxon>Argiope</taxon>
    </lineage>
</organism>
<sequence length="81" mass="9444">MSSDKWWTCTEFLLEPQVSSQYLLLVVHETECMTPRVKESCMDERTPSTDTFDFSEKTLMICENSDFYDELLSIKANYALA</sequence>